<dbReference type="AlphaFoldDB" id="A0A175YBY8"/>
<evidence type="ECO:0000313" key="3">
    <source>
        <dbReference type="Proteomes" id="UP000077755"/>
    </source>
</evidence>
<proteinExistence type="predicted"/>
<feature type="region of interest" description="Disordered" evidence="1">
    <location>
        <begin position="137"/>
        <end position="182"/>
    </location>
</feature>
<dbReference type="Gramene" id="KZM80957">
    <property type="protein sequence ID" value="KZM80957"/>
    <property type="gene ID" value="DCAR_031443"/>
</dbReference>
<feature type="compositionally biased region" description="Basic and acidic residues" evidence="1">
    <location>
        <begin position="423"/>
        <end position="437"/>
    </location>
</feature>
<organism evidence="2 3">
    <name type="scientific">Daucus carota subsp. sativus</name>
    <name type="common">Carrot</name>
    <dbReference type="NCBI Taxonomy" id="79200"/>
    <lineage>
        <taxon>Eukaryota</taxon>
        <taxon>Viridiplantae</taxon>
        <taxon>Streptophyta</taxon>
        <taxon>Embryophyta</taxon>
        <taxon>Tracheophyta</taxon>
        <taxon>Spermatophyta</taxon>
        <taxon>Magnoliopsida</taxon>
        <taxon>eudicotyledons</taxon>
        <taxon>Gunneridae</taxon>
        <taxon>Pentapetalae</taxon>
        <taxon>asterids</taxon>
        <taxon>campanulids</taxon>
        <taxon>Apiales</taxon>
        <taxon>Apiaceae</taxon>
        <taxon>Apioideae</taxon>
        <taxon>Scandiceae</taxon>
        <taxon>Daucinae</taxon>
        <taxon>Daucus</taxon>
        <taxon>Daucus sect. Daucus</taxon>
    </lineage>
</organism>
<protein>
    <submittedName>
        <fullName evidence="2">Uncharacterized protein</fullName>
    </submittedName>
</protein>
<feature type="compositionally biased region" description="Polar residues" evidence="1">
    <location>
        <begin position="153"/>
        <end position="166"/>
    </location>
</feature>
<dbReference type="Proteomes" id="UP000077755">
    <property type="component" value="Chromosome 2"/>
</dbReference>
<gene>
    <name evidence="2" type="ORF">DCAR_0205742</name>
</gene>
<sequence length="692" mass="77973">MLSDAMVKIFSTKMSGWNGIPSYIRKLTHSMVYGYKVNVGKMVMAQLHSAITKNVYIYPRFVTMFLNDISSTDENASNTMDWFILKKNTRTSLINSELHNGMRLQYTKHMSDHVSNLGSSFTDDLVIFSLEDEARVDPTQANPHSSKYIPFKSSRQPKSLQKAQTVSEKRTIEADEEDSENVEGETAQVAANKDGVVKEPTVQQSYLLSTSYLLSGLHSLSPVHTVVFTQTNNIVSTNLVVTPLQHPHPDVIIEDKSKHVPISTSIKGKSRPSSFLHINTAHTHAARALSLESSTMRSHEVTLKHIESERTPTASRPQNLPSNLKRLRTGVPLIQASSRLSSLEEKVFVMSDKFDSLFKSVAEGFSKIRAALESFTTLLHAANLRKGEKYNISDKGNEDQTSGEPQGRASEKELGGASTGASGKRELGESAPREQMKQPRATVSRTVLPPVTIREPAFGSSALNKRFRQREEEIAKGKGKQKLVEYADIFNAYGDGEEFDLVEATVIMVNDNESKQQFEKLIHDAKAGIGNRLMNWSDKIREQVADFCVIVNEKHRWFVYVYLKNQYTLYFTMECLQLQATIVLYSLLSTMMKKEIPVNQILNITHSNVINEKALEIYMNPFTIYYRMKCENSDKFGVVNLNETRMGLPGNKYVLKKILAFAINAERNSAVQKLHPVIVQRYRSQDRLVKDG</sequence>
<reference evidence="2" key="2">
    <citation type="submission" date="2022-03" db="EMBL/GenBank/DDBJ databases">
        <title>Draft title - Genomic analysis of global carrot germplasm unveils the trajectory of domestication and the origin of high carotenoid orange carrot.</title>
        <authorList>
            <person name="Iorizzo M."/>
            <person name="Ellison S."/>
            <person name="Senalik D."/>
            <person name="Macko-Podgorni A."/>
            <person name="Grzebelus D."/>
            <person name="Bostan H."/>
            <person name="Rolling W."/>
            <person name="Curaba J."/>
            <person name="Simon P."/>
        </authorList>
    </citation>
    <scope>NUCLEOTIDE SEQUENCE</scope>
    <source>
        <tissue evidence="2">Leaf</tissue>
    </source>
</reference>
<keyword evidence="3" id="KW-1185">Reference proteome</keyword>
<evidence type="ECO:0000256" key="1">
    <source>
        <dbReference type="SAM" id="MobiDB-lite"/>
    </source>
</evidence>
<evidence type="ECO:0000313" key="2">
    <source>
        <dbReference type="EMBL" id="WOG86531.1"/>
    </source>
</evidence>
<dbReference type="EMBL" id="CP093344">
    <property type="protein sequence ID" value="WOG86531.1"/>
    <property type="molecule type" value="Genomic_DNA"/>
</dbReference>
<feature type="region of interest" description="Disordered" evidence="1">
    <location>
        <begin position="390"/>
        <end position="442"/>
    </location>
</feature>
<name>A0A175YBY8_DAUCS</name>
<accession>A0A175YBY8</accession>
<reference evidence="2" key="1">
    <citation type="journal article" date="2016" name="Nat. Genet.">
        <title>A high-quality carrot genome assembly provides new insights into carotenoid accumulation and asterid genome evolution.</title>
        <authorList>
            <person name="Iorizzo M."/>
            <person name="Ellison S."/>
            <person name="Senalik D."/>
            <person name="Zeng P."/>
            <person name="Satapoomin P."/>
            <person name="Huang J."/>
            <person name="Bowman M."/>
            <person name="Iovene M."/>
            <person name="Sanseverino W."/>
            <person name="Cavagnaro P."/>
            <person name="Yildiz M."/>
            <person name="Macko-Podgorni A."/>
            <person name="Moranska E."/>
            <person name="Grzebelus E."/>
            <person name="Grzebelus D."/>
            <person name="Ashrafi H."/>
            <person name="Zheng Z."/>
            <person name="Cheng S."/>
            <person name="Spooner D."/>
            <person name="Van Deynze A."/>
            <person name="Simon P."/>
        </authorList>
    </citation>
    <scope>NUCLEOTIDE SEQUENCE</scope>
    <source>
        <tissue evidence="2">Leaf</tissue>
    </source>
</reference>